<dbReference type="HAMAP" id="MF_00366">
    <property type="entry name" value="RNApol_bact_RpoZ"/>
    <property type="match status" value="1"/>
</dbReference>
<reference evidence="13" key="1">
    <citation type="journal article" date="2018" name="Science">
        <title>A primordial and reversible TCA cycle in a facultatively chemolithoautotrophic thermophile.</title>
        <authorList>
            <person name="Nunoura T."/>
            <person name="Chikaraishi Y."/>
            <person name="Izaki R."/>
            <person name="Suwa T."/>
            <person name="Sato T."/>
            <person name="Harada T."/>
            <person name="Mori K."/>
            <person name="Kato Y."/>
            <person name="Miyazaki M."/>
            <person name="Shimamura S."/>
            <person name="Yanagawa K."/>
            <person name="Shuto A."/>
            <person name="Ohkouchi N."/>
            <person name="Fujita N."/>
            <person name="Takaki Y."/>
            <person name="Atomi H."/>
            <person name="Takai K."/>
        </authorList>
    </citation>
    <scope>NUCLEOTIDE SEQUENCE [LARGE SCALE GENOMIC DNA]</scope>
    <source>
        <strain evidence="13">DSM 17441 / JCM 13301 / NBRC 103674 / ABI70S6</strain>
    </source>
</reference>
<dbReference type="AlphaFoldDB" id="A0A0S3QSA6"/>
<gene>
    <name evidence="11 12" type="primary">rpoZ</name>
    <name evidence="12" type="ORF">TST_0406</name>
</gene>
<dbReference type="EC" id="2.7.7.6" evidence="2 11"/>
<comment type="function">
    <text evidence="11">Promotes RNA polymerase assembly. Latches the N- and C-terminal regions of the beta' subunit thereby facilitating its interaction with the beta and alpha subunits.</text>
</comment>
<evidence type="ECO:0000256" key="8">
    <source>
        <dbReference type="ARBA" id="ARBA00029924"/>
    </source>
</evidence>
<dbReference type="InterPro" id="IPR006110">
    <property type="entry name" value="Pol_omega/Rpo6/RPB6"/>
</dbReference>
<evidence type="ECO:0000256" key="9">
    <source>
        <dbReference type="ARBA" id="ARBA00030998"/>
    </source>
</evidence>
<evidence type="ECO:0000256" key="10">
    <source>
        <dbReference type="ARBA" id="ARBA00048552"/>
    </source>
</evidence>
<dbReference type="GO" id="GO:0003899">
    <property type="term" value="F:DNA-directed RNA polymerase activity"/>
    <property type="evidence" value="ECO:0007669"/>
    <property type="project" value="UniProtKB-UniRule"/>
</dbReference>
<dbReference type="Pfam" id="PF01192">
    <property type="entry name" value="RNA_pol_Rpb6"/>
    <property type="match status" value="1"/>
</dbReference>
<comment type="similarity">
    <text evidence="1 11">Belongs to the RNA polymerase subunit omega family.</text>
</comment>
<evidence type="ECO:0000256" key="11">
    <source>
        <dbReference type="HAMAP-Rule" id="MF_00366"/>
    </source>
</evidence>
<accession>A0A0S3QSA6</accession>
<dbReference type="Proteomes" id="UP000063234">
    <property type="component" value="Chromosome"/>
</dbReference>
<keyword evidence="5 11" id="KW-0808">Transferase</keyword>
<protein>
    <recommendedName>
        <fullName evidence="3 11">DNA-directed RNA polymerase subunit omega</fullName>
        <shortName evidence="11">RNAP omega subunit</shortName>
        <ecNumber evidence="2 11">2.7.7.6</ecNumber>
    </recommendedName>
    <alternativeName>
        <fullName evidence="9 11">RNA polymerase omega subunit</fullName>
    </alternativeName>
    <alternativeName>
        <fullName evidence="8 11">Transcriptase subunit omega</fullName>
    </alternativeName>
</protein>
<organism evidence="12 13">
    <name type="scientific">Thermosulfidibacter takaii (strain DSM 17441 / JCM 13301 / NBRC 103674 / ABI70S6)</name>
    <dbReference type="NCBI Taxonomy" id="1298851"/>
    <lineage>
        <taxon>Bacteria</taxon>
        <taxon>Pseudomonadati</taxon>
        <taxon>Thermosulfidibacterota</taxon>
        <taxon>Thermosulfidibacteria</taxon>
        <taxon>Thermosulfidibacterales</taxon>
        <taxon>Thermosulfidibacteraceae</taxon>
    </lineage>
</organism>
<dbReference type="NCBIfam" id="TIGR00690">
    <property type="entry name" value="rpoZ"/>
    <property type="match status" value="1"/>
</dbReference>
<evidence type="ECO:0000256" key="2">
    <source>
        <dbReference type="ARBA" id="ARBA00012418"/>
    </source>
</evidence>
<evidence type="ECO:0000313" key="12">
    <source>
        <dbReference type="EMBL" id="BAT71214.1"/>
    </source>
</evidence>
<dbReference type="EMBL" id="AP013035">
    <property type="protein sequence ID" value="BAT71214.1"/>
    <property type="molecule type" value="Genomic_DNA"/>
</dbReference>
<evidence type="ECO:0000256" key="6">
    <source>
        <dbReference type="ARBA" id="ARBA00022695"/>
    </source>
</evidence>
<dbReference type="KEGG" id="ttk:TST_0406"/>
<dbReference type="SUPFAM" id="SSF63562">
    <property type="entry name" value="RPB6/omega subunit-like"/>
    <property type="match status" value="1"/>
</dbReference>
<keyword evidence="7 11" id="KW-0804">Transcription</keyword>
<comment type="subunit">
    <text evidence="11">The RNAP catalytic core consists of 2 alpha, 1 beta, 1 beta' and 1 omega subunit. When a sigma factor is associated with the core the holoenzyme is formed, which can initiate transcription.</text>
</comment>
<evidence type="ECO:0000313" key="13">
    <source>
        <dbReference type="Proteomes" id="UP000063234"/>
    </source>
</evidence>
<keyword evidence="4 11" id="KW-0240">DNA-directed RNA polymerase</keyword>
<evidence type="ECO:0000256" key="1">
    <source>
        <dbReference type="ARBA" id="ARBA00006711"/>
    </source>
</evidence>
<dbReference type="InterPro" id="IPR003716">
    <property type="entry name" value="DNA-dir_RNA_pol_omega"/>
</dbReference>
<sequence>MDMMEKVRLINEAMEHVDSRYRLSVILFKRARAINQGDQPLATAKSQKEYFIALNEFLKGYIQWKDPSEGEWRKVK</sequence>
<comment type="catalytic activity">
    <reaction evidence="10 11">
        <text>RNA(n) + a ribonucleoside 5'-triphosphate = RNA(n+1) + diphosphate</text>
        <dbReference type="Rhea" id="RHEA:21248"/>
        <dbReference type="Rhea" id="RHEA-COMP:14527"/>
        <dbReference type="Rhea" id="RHEA-COMP:17342"/>
        <dbReference type="ChEBI" id="CHEBI:33019"/>
        <dbReference type="ChEBI" id="CHEBI:61557"/>
        <dbReference type="ChEBI" id="CHEBI:140395"/>
        <dbReference type="EC" id="2.7.7.6"/>
    </reaction>
</comment>
<dbReference type="GO" id="GO:0006351">
    <property type="term" value="P:DNA-templated transcription"/>
    <property type="evidence" value="ECO:0007669"/>
    <property type="project" value="UniProtKB-UniRule"/>
</dbReference>
<dbReference type="SMART" id="SM01409">
    <property type="entry name" value="RNA_pol_Rpb6"/>
    <property type="match status" value="1"/>
</dbReference>
<name>A0A0S3QSA6_THET7</name>
<evidence type="ECO:0000256" key="5">
    <source>
        <dbReference type="ARBA" id="ARBA00022679"/>
    </source>
</evidence>
<proteinExistence type="inferred from homology"/>
<keyword evidence="13" id="KW-1185">Reference proteome</keyword>
<dbReference type="Gene3D" id="3.90.940.10">
    <property type="match status" value="1"/>
</dbReference>
<evidence type="ECO:0000256" key="7">
    <source>
        <dbReference type="ARBA" id="ARBA00023163"/>
    </source>
</evidence>
<dbReference type="RefSeq" id="WP_068549134.1">
    <property type="nucleotide sequence ID" value="NZ_AP013035.1"/>
</dbReference>
<dbReference type="GO" id="GO:0003677">
    <property type="term" value="F:DNA binding"/>
    <property type="evidence" value="ECO:0007669"/>
    <property type="project" value="UniProtKB-UniRule"/>
</dbReference>
<evidence type="ECO:0000256" key="3">
    <source>
        <dbReference type="ARBA" id="ARBA00013725"/>
    </source>
</evidence>
<dbReference type="STRING" id="1298851.TST_0406"/>
<dbReference type="GO" id="GO:0000428">
    <property type="term" value="C:DNA-directed RNA polymerase complex"/>
    <property type="evidence" value="ECO:0007669"/>
    <property type="project" value="UniProtKB-KW"/>
</dbReference>
<dbReference type="InterPro" id="IPR036161">
    <property type="entry name" value="RPB6/omega-like_sf"/>
</dbReference>
<keyword evidence="6 11" id="KW-0548">Nucleotidyltransferase</keyword>
<evidence type="ECO:0000256" key="4">
    <source>
        <dbReference type="ARBA" id="ARBA00022478"/>
    </source>
</evidence>